<dbReference type="GO" id="GO:0045329">
    <property type="term" value="P:carnitine biosynthetic process"/>
    <property type="evidence" value="ECO:0007669"/>
    <property type="project" value="TreeGrafter"/>
</dbReference>
<evidence type="ECO:0000256" key="7">
    <source>
        <dbReference type="SAM" id="MobiDB-lite"/>
    </source>
</evidence>
<dbReference type="GO" id="GO:0046872">
    <property type="term" value="F:metal ion binding"/>
    <property type="evidence" value="ECO:0007669"/>
    <property type="project" value="UniProtKB-KW"/>
</dbReference>
<dbReference type="PANTHER" id="PTHR10696">
    <property type="entry name" value="GAMMA-BUTYROBETAINE HYDROXYLASE-RELATED"/>
    <property type="match status" value="1"/>
</dbReference>
<evidence type="ECO:0000313" key="10">
    <source>
        <dbReference type="Proteomes" id="UP000800092"/>
    </source>
</evidence>
<dbReference type="Gene3D" id="3.30.2020.30">
    <property type="match status" value="1"/>
</dbReference>
<dbReference type="GO" id="GO:0005739">
    <property type="term" value="C:mitochondrion"/>
    <property type="evidence" value="ECO:0007669"/>
    <property type="project" value="TreeGrafter"/>
</dbReference>
<proteinExistence type="inferred from homology"/>
<feature type="domain" description="TauD/TfdA-like" evidence="8">
    <location>
        <begin position="236"/>
        <end position="485"/>
    </location>
</feature>
<evidence type="ECO:0000256" key="4">
    <source>
        <dbReference type="ARBA" id="ARBA00022964"/>
    </source>
</evidence>
<keyword evidence="5" id="KW-0560">Oxidoreductase</keyword>
<dbReference type="InterPro" id="IPR038492">
    <property type="entry name" value="GBBH-like_N_sf"/>
</dbReference>
<comment type="similarity">
    <text evidence="2">Belongs to the gamma-BBH/TMLD family.</text>
</comment>
<dbReference type="InterPro" id="IPR042098">
    <property type="entry name" value="TauD-like_sf"/>
</dbReference>
<feature type="region of interest" description="Disordered" evidence="7">
    <location>
        <begin position="25"/>
        <end position="49"/>
    </location>
</feature>
<dbReference type="Pfam" id="PF02668">
    <property type="entry name" value="TauD"/>
    <property type="match status" value="1"/>
</dbReference>
<dbReference type="InterPro" id="IPR050411">
    <property type="entry name" value="AlphaKG_dependent_hydroxylases"/>
</dbReference>
<dbReference type="EMBL" id="ML991825">
    <property type="protein sequence ID" value="KAF2231555.1"/>
    <property type="molecule type" value="Genomic_DNA"/>
</dbReference>
<dbReference type="GO" id="GO:0051213">
    <property type="term" value="F:dioxygenase activity"/>
    <property type="evidence" value="ECO:0007669"/>
    <property type="project" value="UniProtKB-KW"/>
</dbReference>
<dbReference type="PANTHER" id="PTHR10696:SF25">
    <property type="entry name" value="OXIDOREDUCTASE AIM17-RELATED"/>
    <property type="match status" value="1"/>
</dbReference>
<dbReference type="Gene3D" id="3.60.130.10">
    <property type="entry name" value="Clavaminate synthase-like"/>
    <property type="match status" value="1"/>
</dbReference>
<reference evidence="9" key="1">
    <citation type="journal article" date="2020" name="Stud. Mycol.">
        <title>101 Dothideomycetes genomes: a test case for predicting lifestyles and emergence of pathogens.</title>
        <authorList>
            <person name="Haridas S."/>
            <person name="Albert R."/>
            <person name="Binder M."/>
            <person name="Bloem J."/>
            <person name="Labutti K."/>
            <person name="Salamov A."/>
            <person name="Andreopoulos B."/>
            <person name="Baker S."/>
            <person name="Barry K."/>
            <person name="Bills G."/>
            <person name="Bluhm B."/>
            <person name="Cannon C."/>
            <person name="Castanera R."/>
            <person name="Culley D."/>
            <person name="Daum C."/>
            <person name="Ezra D."/>
            <person name="Gonzalez J."/>
            <person name="Henrissat B."/>
            <person name="Kuo A."/>
            <person name="Liang C."/>
            <person name="Lipzen A."/>
            <person name="Lutzoni F."/>
            <person name="Magnuson J."/>
            <person name="Mondo S."/>
            <person name="Nolan M."/>
            <person name="Ohm R."/>
            <person name="Pangilinan J."/>
            <person name="Park H.-J."/>
            <person name="Ramirez L."/>
            <person name="Alfaro M."/>
            <person name="Sun H."/>
            <person name="Tritt A."/>
            <person name="Yoshinaga Y."/>
            <person name="Zwiers L.-H."/>
            <person name="Turgeon B."/>
            <person name="Goodwin S."/>
            <person name="Spatafora J."/>
            <person name="Crous P."/>
            <person name="Grigoriev I."/>
        </authorList>
    </citation>
    <scope>NUCLEOTIDE SEQUENCE</scope>
    <source>
        <strain evidence="9">Tuck. ex Michener</strain>
    </source>
</reference>
<feature type="region of interest" description="Disordered" evidence="7">
    <location>
        <begin position="1"/>
        <end position="20"/>
    </location>
</feature>
<accession>A0A6A6H0L0</accession>
<keyword evidence="6" id="KW-0408">Iron</keyword>
<dbReference type="AlphaFoldDB" id="A0A6A6H0L0"/>
<evidence type="ECO:0000256" key="5">
    <source>
        <dbReference type="ARBA" id="ARBA00023002"/>
    </source>
</evidence>
<evidence type="ECO:0000256" key="6">
    <source>
        <dbReference type="ARBA" id="ARBA00023004"/>
    </source>
</evidence>
<protein>
    <submittedName>
        <fullName evidence="9">Clavaminate synthase-like protein</fullName>
    </submittedName>
</protein>
<dbReference type="CDD" id="cd00250">
    <property type="entry name" value="CAS_like"/>
    <property type="match status" value="1"/>
</dbReference>
<keyword evidence="3" id="KW-0479">Metal-binding</keyword>
<dbReference type="Proteomes" id="UP000800092">
    <property type="component" value="Unassembled WGS sequence"/>
</dbReference>
<keyword evidence="4" id="KW-0223">Dioxygenase</keyword>
<evidence type="ECO:0000256" key="1">
    <source>
        <dbReference type="ARBA" id="ARBA00001954"/>
    </source>
</evidence>
<dbReference type="OrthoDB" id="406634at2759"/>
<keyword evidence="10" id="KW-1185">Reference proteome</keyword>
<comment type="cofactor">
    <cofactor evidence="1">
        <name>Fe(2+)</name>
        <dbReference type="ChEBI" id="CHEBI:29033"/>
    </cofactor>
</comment>
<evidence type="ECO:0000313" key="9">
    <source>
        <dbReference type="EMBL" id="KAF2231555.1"/>
    </source>
</evidence>
<evidence type="ECO:0000256" key="3">
    <source>
        <dbReference type="ARBA" id="ARBA00022723"/>
    </source>
</evidence>
<evidence type="ECO:0000256" key="2">
    <source>
        <dbReference type="ARBA" id="ARBA00008654"/>
    </source>
</evidence>
<sequence>MSRMTKPLLSATRAASKNGRLVRRSDQAFGIQERGRTPPNSSGSSFRTKAGYRGGLSVINDDLARNSCVGRRVTGSCRYSTAAQSGETEALDREYIKGFQGRQNKSIPPSPIESKEASIEARLELVDPLLLRDQCQCELCVDPSSHQKLFQTSDIPSALRPSKIVARGEKVELLWDNDVFGYSADHKTQISLDKIEDLFRASQSPKQLVTWDRSVFRERRRSWKWSETRGSGEMLYEMLRELDDYGLVFLEAMPQLEAEQSISSTYGVEQIGNVIGPLRDSLYGRTWDVRSVANAKNIAYTHQYLGLHMDLLYMTNPPDFQILHCLQAPIKGGGESVFVDSFRAAETMLQASSNPITHPLCTYPMHYHYHHVDARTELQNNHYYRNSHPVIELDEHQHVINVNWSPPFQAPLQPYSLANDTVSTRRMREWHQAAQEFSQIIERPDMQFEYLLKPGEAVIFNNRRALHARKAFDVSKGPRWLKGAYIDGDSVWSKLRVLREWSNGK</sequence>
<evidence type="ECO:0000259" key="8">
    <source>
        <dbReference type="Pfam" id="PF02668"/>
    </source>
</evidence>
<name>A0A6A6H0L0_VIRVR</name>
<organism evidence="9 10">
    <name type="scientific">Viridothelium virens</name>
    <name type="common">Speckled blister lichen</name>
    <name type="synonym">Trypethelium virens</name>
    <dbReference type="NCBI Taxonomy" id="1048519"/>
    <lineage>
        <taxon>Eukaryota</taxon>
        <taxon>Fungi</taxon>
        <taxon>Dikarya</taxon>
        <taxon>Ascomycota</taxon>
        <taxon>Pezizomycotina</taxon>
        <taxon>Dothideomycetes</taxon>
        <taxon>Dothideomycetes incertae sedis</taxon>
        <taxon>Trypetheliales</taxon>
        <taxon>Trypetheliaceae</taxon>
        <taxon>Viridothelium</taxon>
    </lineage>
</organism>
<gene>
    <name evidence="9" type="ORF">EV356DRAFT_490012</name>
</gene>
<dbReference type="SUPFAM" id="SSF51197">
    <property type="entry name" value="Clavaminate synthase-like"/>
    <property type="match status" value="1"/>
</dbReference>
<feature type="compositionally biased region" description="Polar residues" evidence="7">
    <location>
        <begin position="38"/>
        <end position="47"/>
    </location>
</feature>
<dbReference type="InterPro" id="IPR003819">
    <property type="entry name" value="TauD/TfdA-like"/>
</dbReference>